<reference evidence="1 2" key="1">
    <citation type="journal article" date="2005" name="Appl. Environ. Microbiol.">
        <title>Intestinal bacterial communities that produce active estrogen-like compounds enterodiol and enterolactone in humans.</title>
        <authorList>
            <person name="Clavel T."/>
            <person name="Henderson G."/>
            <person name="Alpert C.A."/>
            <person name="Philippe C."/>
            <person name="Rigottier-Gois L."/>
            <person name="Dore J."/>
            <person name="Blaut M."/>
        </authorList>
    </citation>
    <scope>NUCLEOTIDE SEQUENCE [LARGE SCALE GENOMIC DNA]</scope>
    <source>
        <strain evidence="1 2">SECO-MT75m2</strain>
    </source>
</reference>
<evidence type="ECO:0000313" key="2">
    <source>
        <dbReference type="Proteomes" id="UP000312594"/>
    </source>
</evidence>
<protein>
    <submittedName>
        <fullName evidence="1">Uncharacterized protein</fullName>
    </submittedName>
</protein>
<dbReference type="Proteomes" id="UP000312594">
    <property type="component" value="Unassembled WGS sequence"/>
</dbReference>
<dbReference type="RefSeq" id="WP_086414163.1">
    <property type="nucleotide sequence ID" value="NZ_AP025575.1"/>
</dbReference>
<evidence type="ECO:0000313" key="1">
    <source>
        <dbReference type="EMBL" id="TNU91246.1"/>
    </source>
</evidence>
<dbReference type="EMBL" id="VEVP01000013">
    <property type="protein sequence ID" value="TNU91246.1"/>
    <property type="molecule type" value="Genomic_DNA"/>
</dbReference>
<dbReference type="GeneID" id="69512454"/>
<dbReference type="AlphaFoldDB" id="A0A369NKF2"/>
<sequence length="101" mass="10610">MTLMVLVSALIVILSGVVVIGGIAGAFLCKSNLLRMVLLCLSFVGSLAVLVAIIWMLKESALQGDWRTIEDTIGTWFVSAAAFSLVIGTLAVVICAKGARK</sequence>
<proteinExistence type="predicted"/>
<comment type="caution">
    <text evidence="1">The sequence shown here is derived from an EMBL/GenBank/DDBJ whole genome shotgun (WGS) entry which is preliminary data.</text>
</comment>
<organism evidence="1 2">
    <name type="scientific">Eggerthella lenta</name>
    <name type="common">Eubacterium lentum</name>
    <dbReference type="NCBI Taxonomy" id="84112"/>
    <lineage>
        <taxon>Bacteria</taxon>
        <taxon>Bacillati</taxon>
        <taxon>Actinomycetota</taxon>
        <taxon>Coriobacteriia</taxon>
        <taxon>Eggerthellales</taxon>
        <taxon>Eggerthellaceae</taxon>
        <taxon>Eggerthella</taxon>
    </lineage>
</organism>
<accession>A0A369NKF2</accession>
<name>A0A369NKF2_EGGLN</name>
<gene>
    <name evidence="1" type="ORF">FIC87_07235</name>
</gene>